<dbReference type="Gene3D" id="3.40.50.300">
    <property type="entry name" value="P-loop containing nucleotide triphosphate hydrolases"/>
    <property type="match status" value="1"/>
</dbReference>
<dbReference type="SUPFAM" id="SSF52540">
    <property type="entry name" value="P-loop containing nucleoside triphosphate hydrolases"/>
    <property type="match status" value="1"/>
</dbReference>
<sequence length="156" mass="17016">MEIIRARDVRRSYGGREILHGVDFDVAQGTILGILGPNGSGKTTLVEILGGLRPRDGGTVEIEGTDPRTAPPAWRSRVGMQLQQCRLPARLRVAEAVDLFGSFYEEPVPTAELLAAFDLDECAQCPVEKTSGGQQQRLSVALALVGRPRSWTRCSW</sequence>
<evidence type="ECO:0000256" key="3">
    <source>
        <dbReference type="ARBA" id="ARBA00022741"/>
    </source>
</evidence>
<name>A0A1X6X6P1_9MICO</name>
<evidence type="ECO:0000313" key="8">
    <source>
        <dbReference type="Proteomes" id="UP000195981"/>
    </source>
</evidence>
<keyword evidence="8" id="KW-1185">Reference proteome</keyword>
<dbReference type="InterPro" id="IPR003439">
    <property type="entry name" value="ABC_transporter-like_ATP-bd"/>
</dbReference>
<evidence type="ECO:0000256" key="2">
    <source>
        <dbReference type="ARBA" id="ARBA00022448"/>
    </source>
</evidence>
<organism evidence="7 8">
    <name type="scientific">Brachybacterium nesterenkovii</name>
    <dbReference type="NCBI Taxonomy" id="47847"/>
    <lineage>
        <taxon>Bacteria</taxon>
        <taxon>Bacillati</taxon>
        <taxon>Actinomycetota</taxon>
        <taxon>Actinomycetes</taxon>
        <taxon>Micrococcales</taxon>
        <taxon>Dermabacteraceae</taxon>
        <taxon>Brachybacterium</taxon>
    </lineage>
</organism>
<dbReference type="OrthoDB" id="9804819at2"/>
<dbReference type="GO" id="GO:0046677">
    <property type="term" value="P:response to antibiotic"/>
    <property type="evidence" value="ECO:0007669"/>
    <property type="project" value="UniProtKB-KW"/>
</dbReference>
<dbReference type="GO" id="GO:0005524">
    <property type="term" value="F:ATP binding"/>
    <property type="evidence" value="ECO:0007669"/>
    <property type="project" value="UniProtKB-KW"/>
</dbReference>
<protein>
    <submittedName>
        <fullName evidence="7">Putative ABC transporter, ATP-binding subunit</fullName>
    </submittedName>
</protein>
<evidence type="ECO:0000259" key="6">
    <source>
        <dbReference type="Pfam" id="PF00005"/>
    </source>
</evidence>
<dbReference type="PANTHER" id="PTHR42711:SF16">
    <property type="entry name" value="ABC TRANSPORTER ATP-BINDING PROTEIN"/>
    <property type="match status" value="1"/>
</dbReference>
<dbReference type="Pfam" id="PF00005">
    <property type="entry name" value="ABC_tran"/>
    <property type="match status" value="1"/>
</dbReference>
<proteinExistence type="predicted"/>
<feature type="domain" description="ABC transporter" evidence="6">
    <location>
        <begin position="19"/>
        <end position="149"/>
    </location>
</feature>
<dbReference type="AlphaFoldDB" id="A0A1X6X6P1"/>
<gene>
    <name evidence="7" type="ORF">FM110_10705</name>
</gene>
<keyword evidence="3" id="KW-0547">Nucleotide-binding</keyword>
<evidence type="ECO:0000256" key="1">
    <source>
        <dbReference type="ARBA" id="ARBA00004202"/>
    </source>
</evidence>
<dbReference type="InterPro" id="IPR027417">
    <property type="entry name" value="P-loop_NTPase"/>
</dbReference>
<accession>A0A1X6X6P1</accession>
<keyword evidence="4 7" id="KW-0067">ATP-binding</keyword>
<comment type="subcellular location">
    <subcellularLocation>
        <location evidence="1">Cell membrane</location>
        <topology evidence="1">Peripheral membrane protein</topology>
    </subcellularLocation>
</comment>
<keyword evidence="2" id="KW-0813">Transport</keyword>
<reference evidence="7 8" key="1">
    <citation type="submission" date="2017-02" db="EMBL/GenBank/DDBJ databases">
        <authorList>
            <person name="Peterson S.W."/>
        </authorList>
    </citation>
    <scope>NUCLEOTIDE SEQUENCE [LARGE SCALE GENOMIC DNA]</scope>
    <source>
        <strain evidence="7 8">CIP104813</strain>
    </source>
</reference>
<evidence type="ECO:0000256" key="4">
    <source>
        <dbReference type="ARBA" id="ARBA00022840"/>
    </source>
</evidence>
<dbReference type="EMBL" id="FWFG01000093">
    <property type="protein sequence ID" value="SLM93953.1"/>
    <property type="molecule type" value="Genomic_DNA"/>
</dbReference>
<evidence type="ECO:0000256" key="5">
    <source>
        <dbReference type="ARBA" id="ARBA00023251"/>
    </source>
</evidence>
<dbReference type="GO" id="GO:0005886">
    <property type="term" value="C:plasma membrane"/>
    <property type="evidence" value="ECO:0007669"/>
    <property type="project" value="UniProtKB-SubCell"/>
</dbReference>
<keyword evidence="5" id="KW-0046">Antibiotic resistance</keyword>
<dbReference type="InterPro" id="IPR050763">
    <property type="entry name" value="ABC_transporter_ATP-binding"/>
</dbReference>
<dbReference type="RefSeq" id="WP_087104750.1">
    <property type="nucleotide sequence ID" value="NZ_FWFG01000093.1"/>
</dbReference>
<dbReference type="GO" id="GO:0016887">
    <property type="term" value="F:ATP hydrolysis activity"/>
    <property type="evidence" value="ECO:0007669"/>
    <property type="project" value="InterPro"/>
</dbReference>
<evidence type="ECO:0000313" key="7">
    <source>
        <dbReference type="EMBL" id="SLM93953.1"/>
    </source>
</evidence>
<dbReference type="Proteomes" id="UP000195981">
    <property type="component" value="Unassembled WGS sequence"/>
</dbReference>
<dbReference type="PANTHER" id="PTHR42711">
    <property type="entry name" value="ABC TRANSPORTER ATP-BINDING PROTEIN"/>
    <property type="match status" value="1"/>
</dbReference>